<feature type="compositionally biased region" description="Polar residues" evidence="1">
    <location>
        <begin position="290"/>
        <end position="299"/>
    </location>
</feature>
<reference evidence="2 3" key="1">
    <citation type="submission" date="2024-03" db="EMBL/GenBank/DDBJ databases">
        <title>A high-quality draft genome sequence of Diaporthe vaccinii, a causative agent of upright dieback and viscid rot disease in cranberry plants.</title>
        <authorList>
            <person name="Sarrasin M."/>
            <person name="Lang B.F."/>
            <person name="Burger G."/>
        </authorList>
    </citation>
    <scope>NUCLEOTIDE SEQUENCE [LARGE SCALE GENOMIC DNA]</scope>
    <source>
        <strain evidence="2 3">IS7</strain>
    </source>
</reference>
<feature type="compositionally biased region" description="Polar residues" evidence="1">
    <location>
        <begin position="334"/>
        <end position="344"/>
    </location>
</feature>
<protein>
    <submittedName>
        <fullName evidence="2">Uncharacterized protein</fullName>
    </submittedName>
</protein>
<proteinExistence type="predicted"/>
<feature type="region of interest" description="Disordered" evidence="1">
    <location>
        <begin position="378"/>
        <end position="448"/>
    </location>
</feature>
<organism evidence="2 3">
    <name type="scientific">Diaporthe vaccinii</name>
    <dbReference type="NCBI Taxonomy" id="105482"/>
    <lineage>
        <taxon>Eukaryota</taxon>
        <taxon>Fungi</taxon>
        <taxon>Dikarya</taxon>
        <taxon>Ascomycota</taxon>
        <taxon>Pezizomycotina</taxon>
        <taxon>Sordariomycetes</taxon>
        <taxon>Sordariomycetidae</taxon>
        <taxon>Diaporthales</taxon>
        <taxon>Diaporthaceae</taxon>
        <taxon>Diaporthe</taxon>
        <taxon>Diaporthe eres species complex</taxon>
    </lineage>
</organism>
<feature type="compositionally biased region" description="Acidic residues" evidence="1">
    <location>
        <begin position="348"/>
        <end position="357"/>
    </location>
</feature>
<comment type="caution">
    <text evidence="2">The sequence shown here is derived from an EMBL/GenBank/DDBJ whole genome shotgun (WGS) entry which is preliminary data.</text>
</comment>
<keyword evidence="3" id="KW-1185">Reference proteome</keyword>
<dbReference type="EMBL" id="JBAWTH010000127">
    <property type="protein sequence ID" value="KAL2275752.1"/>
    <property type="molecule type" value="Genomic_DNA"/>
</dbReference>
<feature type="compositionally biased region" description="Polar residues" evidence="1">
    <location>
        <begin position="382"/>
        <end position="401"/>
    </location>
</feature>
<sequence>MGDEPYRILSQRHDSPSHHMTVEQIVDTRLCVSSLTPKHCHLMMGQLDDRQIKNAVYDRTLCFPFDQWTQNIRLAYGQQVQHDNQVVVSFENMTNHMESLFATWRDVYFFKEGDFDNIEAHVKSYLSPSTDNIGVYGTYSDHTVTKINALEALLKIGKIIIEIPILTSKRGLAMFAYDPLSRAVGNILSTTTTDASRRRILDPSMEGEFLELTKRAATVGLFPGLLKALTSGSGAVPYNVPRGEQLMPNNNSNKRVSAGQVAPAAKRSKLSQGGQYMGQAAIDQEGAPTPGSSRASSHQPRGITEGWAAEPSGTRNPFSRPSSAGPVAMPFAKSANSTPTSNIKTEGEQIEQEQIEQEQIEPSLRALSQGAELQGIAKGATEYQTESQEIQQATKDAQGQGEQAKVSREYNKPGPETQQPATEEQQQGPAAQQSQPQQTEQAGTQEAGKPAYDDLLRRVETEVFHAHGDEPPEEQLRRAPAVVALVEGTAGTILRLFQEVAEKTDESRRRDLFLSSLNDTAFALLWVLESCALNLGGTPLAAEVSRCVSRDALVRALWGSVRLASASEWLILLDVKDHMKSETFGEKLERIIRQLDETGVAGFGALRFIVANMRSGVSLPVHNPQQQPNTSDT</sequence>
<name>A0ABR4DZY9_9PEZI</name>
<feature type="region of interest" description="Disordered" evidence="1">
    <location>
        <begin position="283"/>
        <end position="357"/>
    </location>
</feature>
<dbReference type="Proteomes" id="UP001600888">
    <property type="component" value="Unassembled WGS sequence"/>
</dbReference>
<accession>A0ABR4DZY9</accession>
<evidence type="ECO:0000313" key="3">
    <source>
        <dbReference type="Proteomes" id="UP001600888"/>
    </source>
</evidence>
<feature type="compositionally biased region" description="Polar residues" evidence="1">
    <location>
        <begin position="313"/>
        <end position="322"/>
    </location>
</feature>
<evidence type="ECO:0000313" key="2">
    <source>
        <dbReference type="EMBL" id="KAL2275752.1"/>
    </source>
</evidence>
<gene>
    <name evidence="2" type="ORF">FJTKL_01608</name>
</gene>
<feature type="compositionally biased region" description="Low complexity" evidence="1">
    <location>
        <begin position="413"/>
        <end position="448"/>
    </location>
</feature>
<evidence type="ECO:0000256" key="1">
    <source>
        <dbReference type="SAM" id="MobiDB-lite"/>
    </source>
</evidence>